<dbReference type="PANTHER" id="PTHR11200">
    <property type="entry name" value="INOSITOL 5-PHOSPHATASE"/>
    <property type="match status" value="1"/>
</dbReference>
<dbReference type="Pfam" id="PF22669">
    <property type="entry name" value="Exo_endo_phos2"/>
    <property type="match status" value="1"/>
</dbReference>
<dbReference type="OrthoDB" id="62798at2759"/>
<dbReference type="GO" id="GO:0004439">
    <property type="term" value="F:phosphatidylinositol-4,5-bisphosphate 5-phosphatase activity"/>
    <property type="evidence" value="ECO:0007669"/>
    <property type="project" value="TreeGrafter"/>
</dbReference>
<proteinExistence type="predicted"/>
<dbReference type="InterPro" id="IPR036691">
    <property type="entry name" value="Endo/exonu/phosph_ase_sf"/>
</dbReference>
<dbReference type="InterPro" id="IPR000300">
    <property type="entry name" value="IPPc"/>
</dbReference>
<keyword evidence="4" id="KW-1185">Reference proteome</keyword>
<evidence type="ECO:0000313" key="3">
    <source>
        <dbReference type="EMBL" id="EWC48112.1"/>
    </source>
</evidence>
<dbReference type="Proteomes" id="UP000024837">
    <property type="component" value="Unassembled WGS sequence"/>
</dbReference>
<dbReference type="EMBL" id="KI966406">
    <property type="protein sequence ID" value="EWC48112.1"/>
    <property type="molecule type" value="Genomic_DNA"/>
</dbReference>
<sequence length="448" mass="48387">MAAKCEGVEIDELVDEASKFFFDSARCRIHVTIDNTQHNTTQLSQRPPDIAGRLHRFPLQRPPAMATSPPIPVYLFTYNCGRELLTPQALAPHLFAALDPSSPPPEILAIGLQEVSPISYSFLGGDHLAQYLDTWSAVPPLAAQAVHKLDPAFPPEYVEIGRRRIKALRFAGAGFGPAGLASKGSIAARFTYSSDGEVDITIVSTHLAAHEHCCAQRNRDWETLVRGTIFDLPHASASEGSLQNETTPLLRDPADANPPSRSGIYTPAGHLLVMGDLNYRTAHTAPTPADYTAAFPHGFEDLPAFFQRDQLTVERDAGNTLHGLVEAPIAFPPTYKYSSTVKTTAGNVGSDDHDSDVIRQKSGVPRWNWAPHRWPSWCDRILWLPAVAGGKGGGGSAVIVHRYTSIPGVQFSDHRPVALHASLYGVEAGDDSAAAATAADVRGMQSGR</sequence>
<reference evidence="3 4" key="1">
    <citation type="submission" date="2013-05" db="EMBL/GenBank/DDBJ databases">
        <title>Drechslerella stenobrocha genome reveals carnivorous origination and mechanical trapping mechanism of predatory fungi.</title>
        <authorList>
            <person name="Liu X."/>
            <person name="Zhang W."/>
            <person name="Liu K."/>
        </authorList>
    </citation>
    <scope>NUCLEOTIDE SEQUENCE [LARGE SCALE GENOMIC DNA]</scope>
    <source>
        <strain evidence="3 4">248</strain>
    </source>
</reference>
<accession>W7I7N0</accession>
<feature type="region of interest" description="Disordered" evidence="1">
    <location>
        <begin position="236"/>
        <end position="259"/>
    </location>
</feature>
<feature type="compositionally biased region" description="Polar residues" evidence="1">
    <location>
        <begin position="238"/>
        <end position="247"/>
    </location>
</feature>
<dbReference type="GO" id="GO:0046856">
    <property type="term" value="P:phosphatidylinositol dephosphorylation"/>
    <property type="evidence" value="ECO:0007669"/>
    <property type="project" value="InterPro"/>
</dbReference>
<name>W7I7N0_9PEZI</name>
<dbReference type="SMART" id="SM00128">
    <property type="entry name" value="IPPc"/>
    <property type="match status" value="1"/>
</dbReference>
<protein>
    <recommendedName>
        <fullName evidence="2">Inositol polyphosphate-related phosphatase domain-containing protein</fullName>
    </recommendedName>
</protein>
<dbReference type="AlphaFoldDB" id="W7I7N0"/>
<evidence type="ECO:0000259" key="2">
    <source>
        <dbReference type="SMART" id="SM00128"/>
    </source>
</evidence>
<dbReference type="Gene3D" id="3.60.10.10">
    <property type="entry name" value="Endonuclease/exonuclease/phosphatase"/>
    <property type="match status" value="1"/>
</dbReference>
<organism evidence="3 4">
    <name type="scientific">Drechslerella stenobrocha 248</name>
    <dbReference type="NCBI Taxonomy" id="1043628"/>
    <lineage>
        <taxon>Eukaryota</taxon>
        <taxon>Fungi</taxon>
        <taxon>Dikarya</taxon>
        <taxon>Ascomycota</taxon>
        <taxon>Pezizomycotina</taxon>
        <taxon>Orbiliomycetes</taxon>
        <taxon>Orbiliales</taxon>
        <taxon>Orbiliaceae</taxon>
        <taxon>Drechslerella</taxon>
    </lineage>
</organism>
<dbReference type="HOGENOM" id="CLU_025224_1_1_1"/>
<evidence type="ECO:0000256" key="1">
    <source>
        <dbReference type="SAM" id="MobiDB-lite"/>
    </source>
</evidence>
<evidence type="ECO:0000313" key="4">
    <source>
        <dbReference type="Proteomes" id="UP000024837"/>
    </source>
</evidence>
<dbReference type="SUPFAM" id="SSF56219">
    <property type="entry name" value="DNase I-like"/>
    <property type="match status" value="1"/>
</dbReference>
<feature type="domain" description="Inositol polyphosphate-related phosphatase" evidence="2">
    <location>
        <begin position="69"/>
        <end position="430"/>
    </location>
</feature>
<dbReference type="InterPro" id="IPR046985">
    <property type="entry name" value="IP5"/>
</dbReference>
<gene>
    <name evidence="3" type="ORF">DRE_02691</name>
</gene>
<dbReference type="PANTHER" id="PTHR11200:SF286">
    <property type="entry name" value="5-PHOSPHATASE, PUTATIVE (AFU_ORTHOLOGUE AFUA_5G07600)-RELATED"/>
    <property type="match status" value="1"/>
</dbReference>